<dbReference type="EMBL" id="JBBNAG010000008">
    <property type="protein sequence ID" value="KAK9111249.1"/>
    <property type="molecule type" value="Genomic_DNA"/>
</dbReference>
<keyword evidence="2" id="KW-1185">Reference proteome</keyword>
<protein>
    <submittedName>
        <fullName evidence="1">Uncharacterized protein</fullName>
    </submittedName>
</protein>
<dbReference type="Proteomes" id="UP001419268">
    <property type="component" value="Unassembled WGS sequence"/>
</dbReference>
<sequence>MWDLIRVAPIDTKIREGRLRWFGHLQRWPTKALTRKLDSIETVEIRRGRSKSKLTWDALIRRDLNGLKSSPSIALNRA</sequence>
<accession>A0AAP0NM75</accession>
<evidence type="ECO:0000313" key="2">
    <source>
        <dbReference type="Proteomes" id="UP001419268"/>
    </source>
</evidence>
<dbReference type="AlphaFoldDB" id="A0AAP0NM75"/>
<gene>
    <name evidence="1" type="ORF">Scep_018768</name>
</gene>
<name>A0AAP0NM75_9MAGN</name>
<organism evidence="1 2">
    <name type="scientific">Stephania cephalantha</name>
    <dbReference type="NCBI Taxonomy" id="152367"/>
    <lineage>
        <taxon>Eukaryota</taxon>
        <taxon>Viridiplantae</taxon>
        <taxon>Streptophyta</taxon>
        <taxon>Embryophyta</taxon>
        <taxon>Tracheophyta</taxon>
        <taxon>Spermatophyta</taxon>
        <taxon>Magnoliopsida</taxon>
        <taxon>Ranunculales</taxon>
        <taxon>Menispermaceae</taxon>
        <taxon>Menispermoideae</taxon>
        <taxon>Cissampelideae</taxon>
        <taxon>Stephania</taxon>
    </lineage>
</organism>
<proteinExistence type="predicted"/>
<evidence type="ECO:0000313" key="1">
    <source>
        <dbReference type="EMBL" id="KAK9111249.1"/>
    </source>
</evidence>
<comment type="caution">
    <text evidence="1">The sequence shown here is derived from an EMBL/GenBank/DDBJ whole genome shotgun (WGS) entry which is preliminary data.</text>
</comment>
<reference evidence="1 2" key="1">
    <citation type="submission" date="2024-01" db="EMBL/GenBank/DDBJ databases">
        <title>Genome assemblies of Stephania.</title>
        <authorList>
            <person name="Yang L."/>
        </authorList>
    </citation>
    <scope>NUCLEOTIDE SEQUENCE [LARGE SCALE GENOMIC DNA]</scope>
    <source>
        <strain evidence="1">JXDWG</strain>
        <tissue evidence="1">Leaf</tissue>
    </source>
</reference>